<proteinExistence type="predicted"/>
<dbReference type="AlphaFoldDB" id="A0A2T7P0T5"/>
<name>A0A2T7P0T5_POMCA</name>
<dbReference type="InterPro" id="IPR036179">
    <property type="entry name" value="Ig-like_dom_sf"/>
</dbReference>
<dbReference type="PROSITE" id="PS50835">
    <property type="entry name" value="IG_LIKE"/>
    <property type="match status" value="1"/>
</dbReference>
<dbReference type="SUPFAM" id="SSF48726">
    <property type="entry name" value="Immunoglobulin"/>
    <property type="match status" value="1"/>
</dbReference>
<evidence type="ECO:0000313" key="3">
    <source>
        <dbReference type="Proteomes" id="UP000245119"/>
    </source>
</evidence>
<protein>
    <recommendedName>
        <fullName evidence="1">Ig-like domain-containing protein</fullName>
    </recommendedName>
</protein>
<organism evidence="2 3">
    <name type="scientific">Pomacea canaliculata</name>
    <name type="common">Golden apple snail</name>
    <dbReference type="NCBI Taxonomy" id="400727"/>
    <lineage>
        <taxon>Eukaryota</taxon>
        <taxon>Metazoa</taxon>
        <taxon>Spiralia</taxon>
        <taxon>Lophotrochozoa</taxon>
        <taxon>Mollusca</taxon>
        <taxon>Gastropoda</taxon>
        <taxon>Caenogastropoda</taxon>
        <taxon>Architaenioglossa</taxon>
        <taxon>Ampullarioidea</taxon>
        <taxon>Ampullariidae</taxon>
        <taxon>Pomacea</taxon>
    </lineage>
</organism>
<reference evidence="2 3" key="1">
    <citation type="submission" date="2018-04" db="EMBL/GenBank/DDBJ databases">
        <title>The genome of golden apple snail Pomacea canaliculata provides insight into stress tolerance and invasive adaptation.</title>
        <authorList>
            <person name="Liu C."/>
            <person name="Liu B."/>
            <person name="Ren Y."/>
            <person name="Zhang Y."/>
            <person name="Wang H."/>
            <person name="Li S."/>
            <person name="Jiang F."/>
            <person name="Yin L."/>
            <person name="Zhang G."/>
            <person name="Qian W."/>
            <person name="Fan W."/>
        </authorList>
    </citation>
    <scope>NUCLEOTIDE SEQUENCE [LARGE SCALE GENOMIC DNA]</scope>
    <source>
        <strain evidence="2">SZHN2017</strain>
        <tissue evidence="2">Muscle</tissue>
    </source>
</reference>
<evidence type="ECO:0000313" key="2">
    <source>
        <dbReference type="EMBL" id="PVD27031.1"/>
    </source>
</evidence>
<dbReference type="STRING" id="400727.A0A2T7P0T5"/>
<evidence type="ECO:0000259" key="1">
    <source>
        <dbReference type="PROSITE" id="PS50835"/>
    </source>
</evidence>
<dbReference type="Proteomes" id="UP000245119">
    <property type="component" value="Linkage Group LG7"/>
</dbReference>
<feature type="domain" description="Ig-like" evidence="1">
    <location>
        <begin position="521"/>
        <end position="599"/>
    </location>
</feature>
<gene>
    <name evidence="2" type="ORF">C0Q70_12181</name>
</gene>
<dbReference type="InterPro" id="IPR007110">
    <property type="entry name" value="Ig-like_dom"/>
</dbReference>
<dbReference type="EMBL" id="PZQS01000007">
    <property type="protein sequence ID" value="PVD27031.1"/>
    <property type="molecule type" value="Genomic_DNA"/>
</dbReference>
<dbReference type="Pfam" id="PF13927">
    <property type="entry name" value="Ig_3"/>
    <property type="match status" value="1"/>
</dbReference>
<comment type="caution">
    <text evidence="2">The sequence shown here is derived from an EMBL/GenBank/DDBJ whole genome shotgun (WGS) entry which is preliminary data.</text>
</comment>
<accession>A0A2T7P0T5</accession>
<dbReference type="InterPro" id="IPR013783">
    <property type="entry name" value="Ig-like_fold"/>
</dbReference>
<dbReference type="PANTHER" id="PTHR46013">
    <property type="entry name" value="VASCULAR CELL ADHESION MOLECULE 1"/>
    <property type="match status" value="1"/>
</dbReference>
<sequence length="721" mass="80224">MGAECLQVQTHVTFELQVGSRTFPLCHTPSFDSSNCSPDSRTDTNKCWCDGTDGQIFDYMLVYSANKSLDQGAQLLCKICFVPQKTWIPKESESCKEMNFGISHSDGIQNSNSTPGVIITLMLALFITYDLHHVVVLHEVIENGGSQKPAMVSMLYDLSVENSTARLGCAQSTGVAGLKLKLGLALETHLALSISLSPCGSDNVQEVVNEQENHFICKAEKPVYWTLQSKDTTTGKLVLAVCDENCTQLETLGKLFIVRTIDAGRSSMIIKPVNNTMLYNYVQLLNGSLECSLRDERKSARCGLNYVDPPKNVTCTAANVSWSVNVSCVISSVYSSRKSYSCQLLYRKDKNKTLENVSMVTSPTWERISKSEVKVSGSCQFNTTLPTEEGLYGFLVLISPSGQHFAASDKWFTVEQPKSPTVSCSPYPYVLENTNVICTCRTTSLGQPAGYLRWIIANLTNEKIAVVQEEHTFVSKELQYTHHMTLSDHDRTWLRCDVIWGTSGSQGENYTARVGYGSKTPRLSLNGRGRHVTVMEGDKVQFRCESDGRPAPNVSIYNNDNNSVIVRGSSLVVYTVIARCQDTATYSCAAKNEFSRHVTSSYNIKLGVGCKPQSVSTTGIQKFQFRNKTEEKNFDVMAYPVPHKYRIWYVEPVITNTSEPLQENVKDSEMTVTCSASAERSYLSKCTLTIFSIIYPSGFYKVQIINEHGDENFTFEISYGE</sequence>
<keyword evidence="3" id="KW-1185">Reference proteome</keyword>
<dbReference type="Gene3D" id="2.60.40.10">
    <property type="entry name" value="Immunoglobulins"/>
    <property type="match status" value="1"/>
</dbReference>
<dbReference type="PANTHER" id="PTHR46013:SF7">
    <property type="entry name" value="IG-LIKE DOMAIN-CONTAINING PROTEIN"/>
    <property type="match status" value="1"/>
</dbReference>